<gene>
    <name evidence="2" type="ORF">GCM10009740_14970</name>
</gene>
<comment type="caution">
    <text evidence="2">The sequence shown here is derived from an EMBL/GenBank/DDBJ whole genome shotgun (WGS) entry which is preliminary data.</text>
</comment>
<organism evidence="2 3">
    <name type="scientific">Terrabacter terrae</name>
    <dbReference type="NCBI Taxonomy" id="318434"/>
    <lineage>
        <taxon>Bacteria</taxon>
        <taxon>Bacillati</taxon>
        <taxon>Actinomycetota</taxon>
        <taxon>Actinomycetes</taxon>
        <taxon>Micrococcales</taxon>
        <taxon>Intrasporangiaceae</taxon>
        <taxon>Terrabacter</taxon>
    </lineage>
</organism>
<evidence type="ECO:0000256" key="1">
    <source>
        <dbReference type="SAM" id="MobiDB-lite"/>
    </source>
</evidence>
<accession>A0ABN2TZR9</accession>
<protein>
    <submittedName>
        <fullName evidence="2">Uncharacterized protein</fullName>
    </submittedName>
</protein>
<feature type="compositionally biased region" description="Basic and acidic residues" evidence="1">
    <location>
        <begin position="11"/>
        <end position="22"/>
    </location>
</feature>
<evidence type="ECO:0000313" key="3">
    <source>
        <dbReference type="Proteomes" id="UP001501285"/>
    </source>
</evidence>
<reference evidence="2 3" key="1">
    <citation type="journal article" date="2019" name="Int. J. Syst. Evol. Microbiol.">
        <title>The Global Catalogue of Microorganisms (GCM) 10K type strain sequencing project: providing services to taxonomists for standard genome sequencing and annotation.</title>
        <authorList>
            <consortium name="The Broad Institute Genomics Platform"/>
            <consortium name="The Broad Institute Genome Sequencing Center for Infectious Disease"/>
            <person name="Wu L."/>
            <person name="Ma J."/>
        </authorList>
    </citation>
    <scope>NUCLEOTIDE SEQUENCE [LARGE SCALE GENOMIC DNA]</scope>
    <source>
        <strain evidence="2 3">JCM 14283</strain>
    </source>
</reference>
<name>A0ABN2TZR9_9MICO</name>
<proteinExistence type="predicted"/>
<evidence type="ECO:0000313" key="2">
    <source>
        <dbReference type="EMBL" id="GAA2026228.1"/>
    </source>
</evidence>
<dbReference type="Proteomes" id="UP001501285">
    <property type="component" value="Unassembled WGS sequence"/>
</dbReference>
<keyword evidence="3" id="KW-1185">Reference proteome</keyword>
<feature type="region of interest" description="Disordered" evidence="1">
    <location>
        <begin position="1"/>
        <end position="38"/>
    </location>
</feature>
<sequence length="103" mass="10733">MDELRSSAGHEAGDEPTERVGDEVEGATVLGGEGGRDGLDVVRQLGQGVAAGPRARAVAAQVDGDDEPVARELLRDLRPVGRGVARRVDEERGRPRTGAAPVL</sequence>
<dbReference type="EMBL" id="BAAANB010000003">
    <property type="protein sequence ID" value="GAA2026228.1"/>
    <property type="molecule type" value="Genomic_DNA"/>
</dbReference>